<evidence type="ECO:0000256" key="1">
    <source>
        <dbReference type="SAM" id="Phobius"/>
    </source>
</evidence>
<organism evidence="2">
    <name type="scientific">Hexamita inflata</name>
    <dbReference type="NCBI Taxonomy" id="28002"/>
    <lineage>
        <taxon>Eukaryota</taxon>
        <taxon>Metamonada</taxon>
        <taxon>Diplomonadida</taxon>
        <taxon>Hexamitidae</taxon>
        <taxon>Hexamitinae</taxon>
        <taxon>Hexamita</taxon>
    </lineage>
</organism>
<evidence type="ECO:0000313" key="5">
    <source>
        <dbReference type="EMBL" id="CAL6086218.1"/>
    </source>
</evidence>
<dbReference type="EMBL" id="CATOUU010000227">
    <property type="protein sequence ID" value="CAI9921642.1"/>
    <property type="molecule type" value="Genomic_DNA"/>
</dbReference>
<dbReference type="AlphaFoldDB" id="A0AA86TP10"/>
<evidence type="ECO:0000313" key="4">
    <source>
        <dbReference type="EMBL" id="CAL6044451.1"/>
    </source>
</evidence>
<dbReference type="Proteomes" id="UP001642409">
    <property type="component" value="Unassembled WGS sequence"/>
</dbReference>
<keyword evidence="6" id="KW-1185">Reference proteome</keyword>
<dbReference type="EMBL" id="CAXDID020000160">
    <property type="protein sequence ID" value="CAL6044451.1"/>
    <property type="molecule type" value="Genomic_DNA"/>
</dbReference>
<reference evidence="4 6" key="2">
    <citation type="submission" date="2024-07" db="EMBL/GenBank/DDBJ databases">
        <authorList>
            <person name="Akdeniz Z."/>
        </authorList>
    </citation>
    <scope>NUCLEOTIDE SEQUENCE [LARGE SCALE GENOMIC DNA]</scope>
</reference>
<accession>A0AA86TP10</accession>
<name>A0AA86TP10_9EUKA</name>
<keyword evidence="1" id="KW-0812">Transmembrane</keyword>
<sequence>MRNQTQRKLKKTAFVLCCIVLSPLILLVGLFLGLILLVIVPIQTIQNEIQLKKHQKNRLNYFNFKENVGENKRMFVFKLIQGINMYFSIVNGQIELIDNKQQIISKLKTKYSFNPGEEQPFALSVHQKNVFKSEISETYYQIPEEQFTNMHYCHGKTYFTVLDMIFVVTNDLNIEIVNQLPNYGQYYGLFQKLSHQGGNMFTINKKLYVHNNSTRLYQIKANNKLKCISRKHKNTFYYQFCDKVYAITMHDVYMVKNNLKLIRIKEMYNIKIVMALNGVVIMKSHYNEAQDFYCVLNMLTAEIVQINKHDQNFEDQVRNVLTFGPLGMQLNNRIYNLVFGHDSQQLETYYINYINSNSMSHKHASKYLFQNGLNMLVSNNYKQLNKYYDSQLEYIMVVKYKIEATLHQIRILNEEMVSKFLYISAESLVQ</sequence>
<evidence type="ECO:0000313" key="6">
    <source>
        <dbReference type="Proteomes" id="UP001642409"/>
    </source>
</evidence>
<proteinExistence type="predicted"/>
<dbReference type="EMBL" id="CAXDID020000391">
    <property type="protein sequence ID" value="CAL6086218.1"/>
    <property type="molecule type" value="Genomic_DNA"/>
</dbReference>
<feature type="transmembrane region" description="Helical" evidence="1">
    <location>
        <begin position="12"/>
        <end position="40"/>
    </location>
</feature>
<gene>
    <name evidence="3" type="ORF">HINF_LOCUS37859</name>
    <name evidence="4" type="ORF">HINF_LOCUS40565</name>
    <name evidence="5" type="ORF">HINF_LOCUS63058</name>
    <name evidence="2" type="ORF">HINF_LOCUS9287</name>
</gene>
<protein>
    <submittedName>
        <fullName evidence="4">Hypothetical_protein</fullName>
    </submittedName>
</protein>
<reference evidence="2" key="1">
    <citation type="submission" date="2023-06" db="EMBL/GenBank/DDBJ databases">
        <authorList>
            <person name="Kurt Z."/>
        </authorList>
    </citation>
    <scope>NUCLEOTIDE SEQUENCE</scope>
</reference>
<keyword evidence="1" id="KW-1133">Transmembrane helix</keyword>
<comment type="caution">
    <text evidence="2">The sequence shown here is derived from an EMBL/GenBank/DDBJ whole genome shotgun (WGS) entry which is preliminary data.</text>
</comment>
<dbReference type="EMBL" id="CATOUU010000807">
    <property type="protein sequence ID" value="CAI9950214.1"/>
    <property type="molecule type" value="Genomic_DNA"/>
</dbReference>
<evidence type="ECO:0000313" key="2">
    <source>
        <dbReference type="EMBL" id="CAI9921642.1"/>
    </source>
</evidence>
<keyword evidence="1" id="KW-0472">Membrane</keyword>
<evidence type="ECO:0000313" key="3">
    <source>
        <dbReference type="EMBL" id="CAI9950214.1"/>
    </source>
</evidence>